<dbReference type="InterPro" id="IPR011006">
    <property type="entry name" value="CheY-like_superfamily"/>
</dbReference>
<dbReference type="InterPro" id="IPR058245">
    <property type="entry name" value="NreC/VraR/RcsB-like_REC"/>
</dbReference>
<keyword evidence="9" id="KW-1185">Reference proteome</keyword>
<dbReference type="PANTHER" id="PTHR43214">
    <property type="entry name" value="TWO-COMPONENT RESPONSE REGULATOR"/>
    <property type="match status" value="1"/>
</dbReference>
<dbReference type="InterPro" id="IPR000792">
    <property type="entry name" value="Tscrpt_reg_LuxR_C"/>
</dbReference>
<evidence type="ECO:0000256" key="5">
    <source>
        <dbReference type="PROSITE-ProRule" id="PRU00169"/>
    </source>
</evidence>
<dbReference type="GO" id="GO:0006355">
    <property type="term" value="P:regulation of DNA-templated transcription"/>
    <property type="evidence" value="ECO:0007669"/>
    <property type="project" value="InterPro"/>
</dbReference>
<feature type="domain" description="HTH luxR-type" evidence="6">
    <location>
        <begin position="148"/>
        <end position="213"/>
    </location>
</feature>
<dbReference type="InterPro" id="IPR001789">
    <property type="entry name" value="Sig_transdc_resp-reg_receiver"/>
</dbReference>
<dbReference type="EMBL" id="JACHID010000014">
    <property type="protein sequence ID" value="MBB5022654.1"/>
    <property type="molecule type" value="Genomic_DNA"/>
</dbReference>
<dbReference type="PROSITE" id="PS50110">
    <property type="entry name" value="RESPONSE_REGULATORY"/>
    <property type="match status" value="1"/>
</dbReference>
<dbReference type="Proteomes" id="UP000528322">
    <property type="component" value="Unassembled WGS sequence"/>
</dbReference>
<keyword evidence="3 8" id="KW-0238">DNA-binding</keyword>
<evidence type="ECO:0000259" key="6">
    <source>
        <dbReference type="PROSITE" id="PS50043"/>
    </source>
</evidence>
<dbReference type="GO" id="GO:0003677">
    <property type="term" value="F:DNA binding"/>
    <property type="evidence" value="ECO:0007669"/>
    <property type="project" value="UniProtKB-KW"/>
</dbReference>
<dbReference type="SUPFAM" id="SSF46894">
    <property type="entry name" value="C-terminal effector domain of the bipartite response regulators"/>
    <property type="match status" value="1"/>
</dbReference>
<dbReference type="CDD" id="cd06170">
    <property type="entry name" value="LuxR_C_like"/>
    <property type="match status" value="1"/>
</dbReference>
<name>A0A7W7Y5Y3_9BACT</name>
<proteinExistence type="predicted"/>
<evidence type="ECO:0000256" key="1">
    <source>
        <dbReference type="ARBA" id="ARBA00022553"/>
    </source>
</evidence>
<dbReference type="Pfam" id="PF00196">
    <property type="entry name" value="GerE"/>
    <property type="match status" value="1"/>
</dbReference>
<protein>
    <submittedName>
        <fullName evidence="8">DNA-binding NarL/FixJ family response regulator</fullName>
    </submittedName>
</protein>
<dbReference type="PANTHER" id="PTHR43214:SF41">
    <property type="entry name" value="NITRATE_NITRITE RESPONSE REGULATOR PROTEIN NARP"/>
    <property type="match status" value="1"/>
</dbReference>
<organism evidence="8 9">
    <name type="scientific">Desulfurispira natronophila</name>
    <dbReference type="NCBI Taxonomy" id="682562"/>
    <lineage>
        <taxon>Bacteria</taxon>
        <taxon>Pseudomonadati</taxon>
        <taxon>Chrysiogenota</taxon>
        <taxon>Chrysiogenia</taxon>
        <taxon>Chrysiogenales</taxon>
        <taxon>Chrysiogenaceae</taxon>
        <taxon>Desulfurispira</taxon>
    </lineage>
</organism>
<accession>A0A7W7Y5Y3</accession>
<dbReference type="Gene3D" id="3.40.50.2300">
    <property type="match status" value="1"/>
</dbReference>
<dbReference type="SMART" id="SM00421">
    <property type="entry name" value="HTH_LUXR"/>
    <property type="match status" value="1"/>
</dbReference>
<keyword evidence="4" id="KW-0804">Transcription</keyword>
<feature type="modified residue" description="4-aspartylphosphate" evidence="5">
    <location>
        <position position="54"/>
    </location>
</feature>
<dbReference type="Pfam" id="PF00072">
    <property type="entry name" value="Response_reg"/>
    <property type="match status" value="1"/>
</dbReference>
<dbReference type="AlphaFoldDB" id="A0A7W7Y5Y3"/>
<evidence type="ECO:0000256" key="3">
    <source>
        <dbReference type="ARBA" id="ARBA00023125"/>
    </source>
</evidence>
<dbReference type="SUPFAM" id="SSF52172">
    <property type="entry name" value="CheY-like"/>
    <property type="match status" value="1"/>
</dbReference>
<evidence type="ECO:0000256" key="4">
    <source>
        <dbReference type="ARBA" id="ARBA00023163"/>
    </source>
</evidence>
<dbReference type="InterPro" id="IPR039420">
    <property type="entry name" value="WalR-like"/>
</dbReference>
<evidence type="ECO:0000313" key="8">
    <source>
        <dbReference type="EMBL" id="MBB5022654.1"/>
    </source>
</evidence>
<dbReference type="SMART" id="SM00448">
    <property type="entry name" value="REC"/>
    <property type="match status" value="1"/>
</dbReference>
<comment type="caution">
    <text evidence="8">The sequence shown here is derived from an EMBL/GenBank/DDBJ whole genome shotgun (WGS) entry which is preliminary data.</text>
</comment>
<gene>
    <name evidence="8" type="ORF">HNR37_001993</name>
</gene>
<evidence type="ECO:0000256" key="2">
    <source>
        <dbReference type="ARBA" id="ARBA00023015"/>
    </source>
</evidence>
<dbReference type="CDD" id="cd17535">
    <property type="entry name" value="REC_NarL-like"/>
    <property type="match status" value="1"/>
</dbReference>
<keyword evidence="2" id="KW-0805">Transcription regulation</keyword>
<feature type="domain" description="Response regulatory" evidence="7">
    <location>
        <begin position="3"/>
        <end position="119"/>
    </location>
</feature>
<keyword evidence="1 5" id="KW-0597">Phosphoprotein</keyword>
<dbReference type="InterPro" id="IPR016032">
    <property type="entry name" value="Sig_transdc_resp-reg_C-effctor"/>
</dbReference>
<dbReference type="GO" id="GO:0000160">
    <property type="term" value="P:phosphorelay signal transduction system"/>
    <property type="evidence" value="ECO:0007669"/>
    <property type="project" value="InterPro"/>
</dbReference>
<dbReference type="PRINTS" id="PR00038">
    <property type="entry name" value="HTHLUXR"/>
</dbReference>
<evidence type="ECO:0000259" key="7">
    <source>
        <dbReference type="PROSITE" id="PS50110"/>
    </source>
</evidence>
<reference evidence="8 9" key="1">
    <citation type="submission" date="2020-08" db="EMBL/GenBank/DDBJ databases">
        <title>Genomic Encyclopedia of Type Strains, Phase IV (KMG-IV): sequencing the most valuable type-strain genomes for metagenomic binning, comparative biology and taxonomic classification.</title>
        <authorList>
            <person name="Goeker M."/>
        </authorList>
    </citation>
    <scope>NUCLEOTIDE SEQUENCE [LARGE SCALE GENOMIC DNA]</scope>
    <source>
        <strain evidence="8 9">DSM 22071</strain>
    </source>
</reference>
<sequence length="220" mass="24227">MIKILIVDDHAVLRSGLAMLLNAQGDMTILAQAGSAAEAMELLKQVKPDLIILDINLPDKNGMELAEGILRKYGLVKVLFLTMHDEPEYVSRVLEIGASGYMLKNAADTELINAIRSVMHGEFALHRGLTDNIARQKYRKFSKENIAVAPPKASLSKRESEVLCLITLGHTQQEVADQLGISIKTVETHKSNIMDALGTRKRSDLVKYALAHGLINAYQP</sequence>
<dbReference type="RefSeq" id="WP_183733563.1">
    <property type="nucleotide sequence ID" value="NZ_JACHID010000014.1"/>
</dbReference>
<evidence type="ECO:0000313" key="9">
    <source>
        <dbReference type="Proteomes" id="UP000528322"/>
    </source>
</evidence>
<dbReference type="PROSITE" id="PS50043">
    <property type="entry name" value="HTH_LUXR_2"/>
    <property type="match status" value="1"/>
</dbReference>